<dbReference type="GO" id="GO:0009307">
    <property type="term" value="P:DNA restriction-modification system"/>
    <property type="evidence" value="ECO:0007669"/>
    <property type="project" value="UniProtKB-KW"/>
</dbReference>
<dbReference type="AlphaFoldDB" id="A0A1H5S1G0"/>
<keyword evidence="2 4" id="KW-0808">Transferase</keyword>
<organism evidence="4 5">
    <name type="scientific">Lachnospira multipara</name>
    <dbReference type="NCBI Taxonomy" id="28051"/>
    <lineage>
        <taxon>Bacteria</taxon>
        <taxon>Bacillati</taxon>
        <taxon>Bacillota</taxon>
        <taxon>Clostridia</taxon>
        <taxon>Lachnospirales</taxon>
        <taxon>Lachnospiraceae</taxon>
        <taxon>Lachnospira</taxon>
    </lineage>
</organism>
<evidence type="ECO:0000256" key="3">
    <source>
        <dbReference type="ARBA" id="ARBA00022747"/>
    </source>
</evidence>
<name>A0A1H5S1G0_9FIRM</name>
<keyword evidence="3" id="KW-0680">Restriction system</keyword>
<dbReference type="Gene3D" id="3.90.120.10">
    <property type="entry name" value="DNA Methylase, subunit A, domain 2"/>
    <property type="match status" value="1"/>
</dbReference>
<evidence type="ECO:0000313" key="4">
    <source>
        <dbReference type="EMBL" id="SEF44204.1"/>
    </source>
</evidence>
<dbReference type="RefSeq" id="WP_146058836.1">
    <property type="nucleotide sequence ID" value="NZ_FNUL01000002.1"/>
</dbReference>
<evidence type="ECO:0000313" key="5">
    <source>
        <dbReference type="Proteomes" id="UP000236726"/>
    </source>
</evidence>
<dbReference type="EMBL" id="FNUL01000002">
    <property type="protein sequence ID" value="SEF44204.1"/>
    <property type="molecule type" value="Genomic_DNA"/>
</dbReference>
<protein>
    <submittedName>
        <fullName evidence="4">DNA (Cytosine-5)-methyltransferase 1</fullName>
    </submittedName>
</protein>
<evidence type="ECO:0000256" key="1">
    <source>
        <dbReference type="ARBA" id="ARBA00022603"/>
    </source>
</evidence>
<proteinExistence type="predicted"/>
<keyword evidence="1 4" id="KW-0489">Methyltransferase</keyword>
<sequence length="197" mass="22579">MILKFIIKLDLLPVQAVPAYDGKQITLGNIMDEGEVDEKYFIPEQKLYYTYPDITHSDESHGKLPKGQRQTWQYLKGAKMLTRKAANGHEYIFSEGAIPMIDAYDKPARTMLTSEGFFSRTTHIVKDKATGRIRLLTAEETERIQGFPTGHTQFCMVGDEVVEMPTNKRRFMMGNALVVNLIKDMEKTLDEILNREN</sequence>
<dbReference type="GO" id="GO:0032259">
    <property type="term" value="P:methylation"/>
    <property type="evidence" value="ECO:0007669"/>
    <property type="project" value="UniProtKB-KW"/>
</dbReference>
<accession>A0A1H5S1G0</accession>
<dbReference type="Pfam" id="PF00145">
    <property type="entry name" value="DNA_methylase"/>
    <property type="match status" value="1"/>
</dbReference>
<dbReference type="InterPro" id="IPR001525">
    <property type="entry name" value="C5_MeTfrase"/>
</dbReference>
<dbReference type="Proteomes" id="UP000236726">
    <property type="component" value="Unassembled WGS sequence"/>
</dbReference>
<gene>
    <name evidence="4" type="ORF">SAMN05216537_1026</name>
</gene>
<reference evidence="4 5" key="1">
    <citation type="submission" date="2016-10" db="EMBL/GenBank/DDBJ databases">
        <authorList>
            <person name="de Groot N.N."/>
        </authorList>
    </citation>
    <scope>NUCLEOTIDE SEQUENCE [LARGE SCALE GENOMIC DNA]</scope>
    <source>
        <strain evidence="4 5">D15d</strain>
    </source>
</reference>
<dbReference type="InterPro" id="IPR029063">
    <property type="entry name" value="SAM-dependent_MTases_sf"/>
</dbReference>
<dbReference type="SUPFAM" id="SSF53335">
    <property type="entry name" value="S-adenosyl-L-methionine-dependent methyltransferases"/>
    <property type="match status" value="1"/>
</dbReference>
<keyword evidence="5" id="KW-1185">Reference proteome</keyword>
<evidence type="ECO:0000256" key="2">
    <source>
        <dbReference type="ARBA" id="ARBA00022679"/>
    </source>
</evidence>
<dbReference type="GO" id="GO:0008168">
    <property type="term" value="F:methyltransferase activity"/>
    <property type="evidence" value="ECO:0007669"/>
    <property type="project" value="UniProtKB-KW"/>
</dbReference>